<proteinExistence type="predicted"/>
<reference evidence="1" key="1">
    <citation type="journal article" date="2014" name="Int. J. Syst. Evol. Microbiol.">
        <title>Complete genome sequence of Corynebacterium casei LMG S-19264T (=DSM 44701T), isolated from a smear-ripened cheese.</title>
        <authorList>
            <consortium name="US DOE Joint Genome Institute (JGI-PGF)"/>
            <person name="Walter F."/>
            <person name="Albersmeier A."/>
            <person name="Kalinowski J."/>
            <person name="Ruckert C."/>
        </authorList>
    </citation>
    <scope>NUCLEOTIDE SEQUENCE</scope>
    <source>
        <strain evidence="1">CGMCC 4.3508</strain>
    </source>
</reference>
<reference evidence="1" key="2">
    <citation type="submission" date="2020-09" db="EMBL/GenBank/DDBJ databases">
        <authorList>
            <person name="Sun Q."/>
            <person name="Zhou Y."/>
        </authorList>
    </citation>
    <scope>NUCLEOTIDE SEQUENCE</scope>
    <source>
        <strain evidence="1">CGMCC 4.3508</strain>
    </source>
</reference>
<sequence length="154" mass="16838">MSAIATAAPTCVCARPWVSIAMLGGARKQHADGTLIVSCPDREHCLRGAPVQHGHLGAHWRNIPAACAWPGIRIIDADTCPGCGKRPWVPATLLRVRRALATGAPVVDVFCPYLRSCGLVTVVGDRIIDQHEYTMYGYRREPCPWSLVRVREAQ</sequence>
<evidence type="ECO:0000313" key="1">
    <source>
        <dbReference type="EMBL" id="GGL08448.1"/>
    </source>
</evidence>
<dbReference type="EMBL" id="BMMH01000004">
    <property type="protein sequence ID" value="GGL08448.1"/>
    <property type="molecule type" value="Genomic_DNA"/>
</dbReference>
<name>A0A917VRX2_9NOCA</name>
<dbReference type="RefSeq" id="WP_058854465.1">
    <property type="nucleotide sequence ID" value="NZ_BMMH01000004.1"/>
</dbReference>
<protein>
    <submittedName>
        <fullName evidence="1">Uncharacterized protein</fullName>
    </submittedName>
</protein>
<gene>
    <name evidence="1" type="ORF">GCM10011588_23450</name>
</gene>
<accession>A0A917VRX2</accession>
<keyword evidence="2" id="KW-1185">Reference proteome</keyword>
<dbReference type="AlphaFoldDB" id="A0A917VRX2"/>
<organism evidence="1 2">
    <name type="scientific">Nocardia jinanensis</name>
    <dbReference type="NCBI Taxonomy" id="382504"/>
    <lineage>
        <taxon>Bacteria</taxon>
        <taxon>Bacillati</taxon>
        <taxon>Actinomycetota</taxon>
        <taxon>Actinomycetes</taxon>
        <taxon>Mycobacteriales</taxon>
        <taxon>Nocardiaceae</taxon>
        <taxon>Nocardia</taxon>
    </lineage>
</organism>
<comment type="caution">
    <text evidence="1">The sequence shown here is derived from an EMBL/GenBank/DDBJ whole genome shotgun (WGS) entry which is preliminary data.</text>
</comment>
<evidence type="ECO:0000313" key="2">
    <source>
        <dbReference type="Proteomes" id="UP000638263"/>
    </source>
</evidence>
<dbReference type="Proteomes" id="UP000638263">
    <property type="component" value="Unassembled WGS sequence"/>
</dbReference>